<proteinExistence type="predicted"/>
<dbReference type="RefSeq" id="WP_058353765.1">
    <property type="nucleotide sequence ID" value="NZ_CABMMD010000189.1"/>
</dbReference>
<reference evidence="1 2" key="1">
    <citation type="submission" date="2015-11" db="EMBL/GenBank/DDBJ databases">
        <title>Butyribacter intestini gen. nov., sp. nov., a butyric acid-producing bacterium of the family Lachnospiraceae isolated from the human faeces.</title>
        <authorList>
            <person name="Zou Y."/>
            <person name="Xue W."/>
            <person name="Luo G."/>
            <person name="Lv M."/>
        </authorList>
    </citation>
    <scope>NUCLEOTIDE SEQUENCE [LARGE SCALE GENOMIC DNA]</scope>
    <source>
        <strain evidence="1 2">ACET-33324</strain>
    </source>
</reference>
<dbReference type="STRING" id="290052.ASU35_14440"/>
<evidence type="ECO:0000313" key="2">
    <source>
        <dbReference type="Proteomes" id="UP000054874"/>
    </source>
</evidence>
<organism evidence="1 2">
    <name type="scientific">Acetivibrio ethanolgignens</name>
    <dbReference type="NCBI Taxonomy" id="290052"/>
    <lineage>
        <taxon>Bacteria</taxon>
        <taxon>Bacillati</taxon>
        <taxon>Bacillota</taxon>
        <taxon>Clostridia</taxon>
        <taxon>Eubacteriales</taxon>
        <taxon>Oscillospiraceae</taxon>
        <taxon>Acetivibrio</taxon>
    </lineage>
</organism>
<comment type="caution">
    <text evidence="1">The sequence shown here is derived from an EMBL/GenBank/DDBJ whole genome shotgun (WGS) entry which is preliminary data.</text>
</comment>
<dbReference type="Proteomes" id="UP000054874">
    <property type="component" value="Unassembled WGS sequence"/>
</dbReference>
<dbReference type="EMBL" id="LNAM01000189">
    <property type="protein sequence ID" value="KSV58003.1"/>
    <property type="molecule type" value="Genomic_DNA"/>
</dbReference>
<sequence>MTKRYLSAKEVAELLGIAESTAYAVIRGWNKELKAQGYFTKAGSVPRAYFEKKCYGYGEAQ</sequence>
<gene>
    <name evidence="1" type="ORF">ASU35_14440</name>
</gene>
<evidence type="ECO:0000313" key="1">
    <source>
        <dbReference type="EMBL" id="KSV58003.1"/>
    </source>
</evidence>
<dbReference type="AlphaFoldDB" id="A0A0V8QCA1"/>
<keyword evidence="2" id="KW-1185">Reference proteome</keyword>
<accession>A0A0V8QCA1</accession>
<dbReference type="OrthoDB" id="3174733at2"/>
<name>A0A0V8QCA1_9FIRM</name>
<protein>
    <submittedName>
        <fullName evidence="1">Uncharacterized protein</fullName>
    </submittedName>
</protein>